<dbReference type="RefSeq" id="WP_269883659.1">
    <property type="nucleotide sequence ID" value="NZ_JAQAGZ010000015.1"/>
</dbReference>
<keyword evidence="1" id="KW-1133">Transmembrane helix</keyword>
<proteinExistence type="predicted"/>
<evidence type="ECO:0000256" key="1">
    <source>
        <dbReference type="SAM" id="Phobius"/>
    </source>
</evidence>
<name>A0ABT4QE37_9BACL</name>
<evidence type="ECO:0000313" key="2">
    <source>
        <dbReference type="EMBL" id="MCZ8515134.1"/>
    </source>
</evidence>
<organism evidence="2 3">
    <name type="scientific">Paenibacillus gyeongsangnamensis</name>
    <dbReference type="NCBI Taxonomy" id="3388067"/>
    <lineage>
        <taxon>Bacteria</taxon>
        <taxon>Bacillati</taxon>
        <taxon>Bacillota</taxon>
        <taxon>Bacilli</taxon>
        <taxon>Bacillales</taxon>
        <taxon>Paenibacillaceae</taxon>
        <taxon>Paenibacillus</taxon>
    </lineage>
</organism>
<keyword evidence="3" id="KW-1185">Reference proteome</keyword>
<keyword evidence="1" id="KW-0812">Transmembrane</keyword>
<gene>
    <name evidence="2" type="ORF">O9H85_22475</name>
</gene>
<comment type="caution">
    <text evidence="2">The sequence shown here is derived from an EMBL/GenBank/DDBJ whole genome shotgun (WGS) entry which is preliminary data.</text>
</comment>
<feature type="transmembrane region" description="Helical" evidence="1">
    <location>
        <begin position="13"/>
        <end position="33"/>
    </location>
</feature>
<dbReference type="Proteomes" id="UP001527882">
    <property type="component" value="Unassembled WGS sequence"/>
</dbReference>
<evidence type="ECO:0000313" key="3">
    <source>
        <dbReference type="Proteomes" id="UP001527882"/>
    </source>
</evidence>
<keyword evidence="1" id="KW-0472">Membrane</keyword>
<accession>A0ABT4QE37</accession>
<dbReference type="EMBL" id="JAQAGZ010000015">
    <property type="protein sequence ID" value="MCZ8515134.1"/>
    <property type="molecule type" value="Genomic_DNA"/>
</dbReference>
<evidence type="ECO:0008006" key="4">
    <source>
        <dbReference type="Google" id="ProtNLM"/>
    </source>
</evidence>
<reference evidence="2 3" key="1">
    <citation type="submission" date="2022-12" db="EMBL/GenBank/DDBJ databases">
        <title>Draft genome sequence of Paenibacillus sp. dW9.</title>
        <authorList>
            <person name="Choi E.-W."/>
            <person name="Kim D.-U."/>
        </authorList>
    </citation>
    <scope>NUCLEOTIDE SEQUENCE [LARGE SCALE GENOMIC DNA]</scope>
    <source>
        <strain evidence="3">dW9</strain>
    </source>
</reference>
<protein>
    <recommendedName>
        <fullName evidence="4">Amino acid ABC transporter permease</fullName>
    </recommendedName>
</protein>
<sequence length="51" mass="5231">MNEAADRFYMADAAALACILAVYAAVGILFTALRKEAEARGAALRPAGSSA</sequence>